<feature type="compositionally biased region" description="Basic and acidic residues" evidence="1">
    <location>
        <begin position="130"/>
        <end position="146"/>
    </location>
</feature>
<proteinExistence type="predicted"/>
<comment type="caution">
    <text evidence="2">The sequence shown here is derived from an EMBL/GenBank/DDBJ whole genome shotgun (WGS) entry which is preliminary data.</text>
</comment>
<name>A0A918E9G1_9ACTN</name>
<keyword evidence="3" id="KW-1185">Reference proteome</keyword>
<dbReference type="Proteomes" id="UP000660745">
    <property type="component" value="Unassembled WGS sequence"/>
</dbReference>
<dbReference type="EMBL" id="BMNK01000017">
    <property type="protein sequence ID" value="GGP15043.1"/>
    <property type="molecule type" value="Genomic_DNA"/>
</dbReference>
<evidence type="ECO:0000313" key="3">
    <source>
        <dbReference type="Proteomes" id="UP000660745"/>
    </source>
</evidence>
<dbReference type="RefSeq" id="WP_189143316.1">
    <property type="nucleotide sequence ID" value="NZ_BMNK01000017.1"/>
</dbReference>
<feature type="region of interest" description="Disordered" evidence="1">
    <location>
        <begin position="122"/>
        <end position="146"/>
    </location>
</feature>
<protein>
    <submittedName>
        <fullName evidence="2">Uncharacterized protein</fullName>
    </submittedName>
</protein>
<gene>
    <name evidence="2" type="ORF">GCM10012278_73220</name>
</gene>
<accession>A0A918E9G1</accession>
<evidence type="ECO:0000313" key="2">
    <source>
        <dbReference type="EMBL" id="GGP15043.1"/>
    </source>
</evidence>
<organism evidence="2 3">
    <name type="scientific">Nonomuraea glycinis</name>
    <dbReference type="NCBI Taxonomy" id="2047744"/>
    <lineage>
        <taxon>Bacteria</taxon>
        <taxon>Bacillati</taxon>
        <taxon>Actinomycetota</taxon>
        <taxon>Actinomycetes</taxon>
        <taxon>Streptosporangiales</taxon>
        <taxon>Streptosporangiaceae</taxon>
        <taxon>Nonomuraea</taxon>
    </lineage>
</organism>
<reference evidence="2" key="1">
    <citation type="journal article" date="2014" name="Int. J. Syst. Evol. Microbiol.">
        <title>Complete genome sequence of Corynebacterium casei LMG S-19264T (=DSM 44701T), isolated from a smear-ripened cheese.</title>
        <authorList>
            <consortium name="US DOE Joint Genome Institute (JGI-PGF)"/>
            <person name="Walter F."/>
            <person name="Albersmeier A."/>
            <person name="Kalinowski J."/>
            <person name="Ruckert C."/>
        </authorList>
    </citation>
    <scope>NUCLEOTIDE SEQUENCE</scope>
    <source>
        <strain evidence="2">CGMCC 4.7430</strain>
    </source>
</reference>
<reference evidence="2" key="2">
    <citation type="submission" date="2020-09" db="EMBL/GenBank/DDBJ databases">
        <authorList>
            <person name="Sun Q."/>
            <person name="Zhou Y."/>
        </authorList>
    </citation>
    <scope>NUCLEOTIDE SEQUENCE</scope>
    <source>
        <strain evidence="2">CGMCC 4.7430</strain>
    </source>
</reference>
<evidence type="ECO:0000256" key="1">
    <source>
        <dbReference type="SAM" id="MobiDB-lite"/>
    </source>
</evidence>
<sequence>MTDNTANNDRDPIGTVAEEARKLFDAIQGRATRQVGKSVFNSFTGGGGHRPEKDVWGEAVSEPEDEYICRACPFCRAIAAQREAAAAGSGSGVGGAAGDVAGHIMAAGGELFAAFRQALDSLNKPATPRGPRDDDGRDNVEHIDLG</sequence>
<dbReference type="AlphaFoldDB" id="A0A918E9G1"/>